<evidence type="ECO:0000313" key="6">
    <source>
        <dbReference type="EMBL" id="GGH46904.1"/>
    </source>
</evidence>
<keyword evidence="3" id="KW-0804">Transcription</keyword>
<reference evidence="6" key="1">
    <citation type="journal article" date="2014" name="Int. J. Syst. Evol. Microbiol.">
        <title>Complete genome sequence of Corynebacterium casei LMG S-19264T (=DSM 44701T), isolated from a smear-ripened cheese.</title>
        <authorList>
            <consortium name="US DOE Joint Genome Institute (JGI-PGF)"/>
            <person name="Walter F."/>
            <person name="Albersmeier A."/>
            <person name="Kalinowski J."/>
            <person name="Ruckert C."/>
        </authorList>
    </citation>
    <scope>NUCLEOTIDE SEQUENCE</scope>
    <source>
        <strain evidence="6">CGMCC 1.15794</strain>
    </source>
</reference>
<dbReference type="InterPro" id="IPR029016">
    <property type="entry name" value="GAF-like_dom_sf"/>
</dbReference>
<dbReference type="RefSeq" id="WP_188756470.1">
    <property type="nucleotide sequence ID" value="NZ_BMJY01000011.1"/>
</dbReference>
<dbReference type="InterPro" id="IPR050707">
    <property type="entry name" value="HTH_MetabolicPath_Reg"/>
</dbReference>
<dbReference type="InterPro" id="IPR036388">
    <property type="entry name" value="WH-like_DNA-bd_sf"/>
</dbReference>
<evidence type="ECO:0000259" key="4">
    <source>
        <dbReference type="PROSITE" id="PS51077"/>
    </source>
</evidence>
<evidence type="ECO:0000256" key="3">
    <source>
        <dbReference type="ARBA" id="ARBA00023163"/>
    </source>
</evidence>
<dbReference type="Pfam" id="PF09339">
    <property type="entry name" value="HTH_IclR"/>
    <property type="match status" value="1"/>
</dbReference>
<accession>A0A917IGI8</accession>
<dbReference type="GO" id="GO:0003700">
    <property type="term" value="F:DNA-binding transcription factor activity"/>
    <property type="evidence" value="ECO:0007669"/>
    <property type="project" value="TreeGrafter"/>
</dbReference>
<sequence length="483" mass="50057">MTMRVAAGLRIVRAVAERPDPTAPVSVGELARRLGLPLSGASRLCAELHRLGFLERGDAYGSYRIGDAAIALSGLAARPVAQTVRAALTIAGQTTGETVCLAARAEGGMRIVAAVVSPWTLFSAAEVGELVHDPESAIVRAAQGTGGDEDDPRHFRSTIGRSVELATPVFDPAGECLAVLAVRLPVNRARRGVPAARRALAAARRALERRVEDVLGSVGDPAPRAAAGGDAQGAPSALQAAMRMLRHLAEGPDGLAGIARAAGVRRDRAQRIVDSCRAVGVVMDDIDRGGYRLAWGIHGWHRAAAAPIMATRGAPLVAAAADATGACAFITVLKGMRSVTLVEELEIQGEGLRMTPWLGRPCPLMSADGGPTLVMDFGVDEVAPLLPRREPQAERDEFLARMRQVTQDGVIAKESFEEAGLLSVSAPIRDSSGSVAAAACIVAATDQARSRVRALRQAALELAAGVTALLGGPDADGTPAAAT</sequence>
<dbReference type="GO" id="GO:0045892">
    <property type="term" value="P:negative regulation of DNA-templated transcription"/>
    <property type="evidence" value="ECO:0007669"/>
    <property type="project" value="TreeGrafter"/>
</dbReference>
<keyword evidence="7" id="KW-1185">Reference proteome</keyword>
<dbReference type="InterPro" id="IPR014757">
    <property type="entry name" value="Tscrpt_reg_IclR_C"/>
</dbReference>
<dbReference type="EMBL" id="BMJY01000011">
    <property type="protein sequence ID" value="GGH46904.1"/>
    <property type="molecule type" value="Genomic_DNA"/>
</dbReference>
<dbReference type="SUPFAM" id="SSF55781">
    <property type="entry name" value="GAF domain-like"/>
    <property type="match status" value="2"/>
</dbReference>
<dbReference type="SUPFAM" id="SSF46785">
    <property type="entry name" value="Winged helix' DNA-binding domain"/>
    <property type="match status" value="1"/>
</dbReference>
<dbReference type="InterPro" id="IPR036390">
    <property type="entry name" value="WH_DNA-bd_sf"/>
</dbReference>
<dbReference type="Pfam" id="PF01614">
    <property type="entry name" value="IclR_C"/>
    <property type="match status" value="1"/>
</dbReference>
<dbReference type="PANTHER" id="PTHR30136:SF35">
    <property type="entry name" value="HTH-TYPE TRANSCRIPTIONAL REGULATOR RV1719"/>
    <property type="match status" value="1"/>
</dbReference>
<dbReference type="PROSITE" id="PS51078">
    <property type="entry name" value="ICLR_ED"/>
    <property type="match status" value="1"/>
</dbReference>
<dbReference type="InterPro" id="IPR005471">
    <property type="entry name" value="Tscrpt_reg_IclR_N"/>
</dbReference>
<gene>
    <name evidence="6" type="ORF">GCM10010921_23280</name>
</gene>
<proteinExistence type="predicted"/>
<evidence type="ECO:0000259" key="5">
    <source>
        <dbReference type="PROSITE" id="PS51078"/>
    </source>
</evidence>
<dbReference type="GO" id="GO:0003677">
    <property type="term" value="F:DNA binding"/>
    <property type="evidence" value="ECO:0007669"/>
    <property type="project" value="UniProtKB-KW"/>
</dbReference>
<feature type="domain" description="IclR-ED" evidence="5">
    <location>
        <begin position="296"/>
        <end position="472"/>
    </location>
</feature>
<keyword evidence="1" id="KW-0805">Transcription regulation</keyword>
<protein>
    <recommendedName>
        <fullName evidence="8">IclR family transcriptional regulator</fullName>
    </recommendedName>
</protein>
<dbReference type="AlphaFoldDB" id="A0A917IGI8"/>
<evidence type="ECO:0000256" key="1">
    <source>
        <dbReference type="ARBA" id="ARBA00023015"/>
    </source>
</evidence>
<dbReference type="PANTHER" id="PTHR30136">
    <property type="entry name" value="HELIX-TURN-HELIX TRANSCRIPTIONAL REGULATOR, ICLR FAMILY"/>
    <property type="match status" value="1"/>
</dbReference>
<evidence type="ECO:0000313" key="7">
    <source>
        <dbReference type="Proteomes" id="UP000657592"/>
    </source>
</evidence>
<comment type="caution">
    <text evidence="6">The sequence shown here is derived from an EMBL/GenBank/DDBJ whole genome shotgun (WGS) entry which is preliminary data.</text>
</comment>
<dbReference type="PROSITE" id="PS51077">
    <property type="entry name" value="HTH_ICLR"/>
    <property type="match status" value="1"/>
</dbReference>
<reference evidence="6" key="2">
    <citation type="submission" date="2020-09" db="EMBL/GenBank/DDBJ databases">
        <authorList>
            <person name="Sun Q."/>
            <person name="Zhou Y."/>
        </authorList>
    </citation>
    <scope>NUCLEOTIDE SEQUENCE</scope>
    <source>
        <strain evidence="6">CGMCC 1.15794</strain>
    </source>
</reference>
<dbReference type="Gene3D" id="3.30.450.40">
    <property type="match status" value="1"/>
</dbReference>
<feature type="domain" description="HTH iclR-type" evidence="4">
    <location>
        <begin position="2"/>
        <end position="67"/>
    </location>
</feature>
<dbReference type="Gene3D" id="1.10.10.10">
    <property type="entry name" value="Winged helix-like DNA-binding domain superfamily/Winged helix DNA-binding domain"/>
    <property type="match status" value="2"/>
</dbReference>
<dbReference type="Proteomes" id="UP000657592">
    <property type="component" value="Unassembled WGS sequence"/>
</dbReference>
<keyword evidence="2" id="KW-0238">DNA-binding</keyword>
<organism evidence="6 7">
    <name type="scientific">Microbacterium album</name>
    <dbReference type="NCBI Taxonomy" id="2053191"/>
    <lineage>
        <taxon>Bacteria</taxon>
        <taxon>Bacillati</taxon>
        <taxon>Actinomycetota</taxon>
        <taxon>Actinomycetes</taxon>
        <taxon>Micrococcales</taxon>
        <taxon>Microbacteriaceae</taxon>
        <taxon>Microbacterium</taxon>
    </lineage>
</organism>
<evidence type="ECO:0000256" key="2">
    <source>
        <dbReference type="ARBA" id="ARBA00023125"/>
    </source>
</evidence>
<evidence type="ECO:0008006" key="8">
    <source>
        <dbReference type="Google" id="ProtNLM"/>
    </source>
</evidence>
<name>A0A917IGI8_9MICO</name>